<dbReference type="AlphaFoldDB" id="A0A2V1D3K6"/>
<evidence type="ECO:0000256" key="1">
    <source>
        <dbReference type="SAM" id="SignalP"/>
    </source>
</evidence>
<dbReference type="OrthoDB" id="5310633at2759"/>
<dbReference type="Proteomes" id="UP000244855">
    <property type="component" value="Unassembled WGS sequence"/>
</dbReference>
<evidence type="ECO:0000313" key="2">
    <source>
        <dbReference type="EMBL" id="PVH92627.1"/>
    </source>
</evidence>
<proteinExistence type="predicted"/>
<evidence type="ECO:0000313" key="3">
    <source>
        <dbReference type="Proteomes" id="UP000244855"/>
    </source>
</evidence>
<protein>
    <recommendedName>
        <fullName evidence="4">CARDB domain-containing protein</fullName>
    </recommendedName>
</protein>
<keyword evidence="1" id="KW-0732">Signal</keyword>
<gene>
    <name evidence="2" type="ORF">DM02DRAFT_635209</name>
</gene>
<dbReference type="EMBL" id="KZ805663">
    <property type="protein sequence ID" value="PVH92627.1"/>
    <property type="molecule type" value="Genomic_DNA"/>
</dbReference>
<feature type="signal peptide" evidence="1">
    <location>
        <begin position="1"/>
        <end position="22"/>
    </location>
</feature>
<evidence type="ECO:0008006" key="4">
    <source>
        <dbReference type="Google" id="ProtNLM"/>
    </source>
</evidence>
<accession>A0A2V1D3K6</accession>
<reference evidence="2 3" key="1">
    <citation type="journal article" date="2018" name="Sci. Rep.">
        <title>Comparative genomics provides insights into the lifestyle and reveals functional heterogeneity of dark septate endophytic fungi.</title>
        <authorList>
            <person name="Knapp D.G."/>
            <person name="Nemeth J.B."/>
            <person name="Barry K."/>
            <person name="Hainaut M."/>
            <person name="Henrissat B."/>
            <person name="Johnson J."/>
            <person name="Kuo A."/>
            <person name="Lim J.H.P."/>
            <person name="Lipzen A."/>
            <person name="Nolan M."/>
            <person name="Ohm R.A."/>
            <person name="Tamas L."/>
            <person name="Grigoriev I.V."/>
            <person name="Spatafora J.W."/>
            <person name="Nagy L.G."/>
            <person name="Kovacs G.M."/>
        </authorList>
    </citation>
    <scope>NUCLEOTIDE SEQUENCE [LARGE SCALE GENOMIC DNA]</scope>
    <source>
        <strain evidence="2 3">DSE2036</strain>
    </source>
</reference>
<sequence length="617" mass="68895">MAIMRFLSMVIFFLGLIRSSLAHPKLGLARRQQEKCVWLENKEHNCHQVYLDHQRTFYLSDVKVYTLDDFPIPADSNYIYQLTEALDDVMGLYDLFLAGKPTRISLYIVPHKPLGNQGALSIVGDDNSSREPYDHCTIMLSTNATDGHGWSDHEFKHMVAHELYHCVQFRYHPTEVNTSPTQYQNRLWWSEGTSEFFANFFYPMPSDAQYFNKIYQYNPATPIYQTLEKKTGEPPSLYFMYLYDTGISEHSINSFMAKQYLTDSLEEERSRVATSEDLSDWSGFATAFIDNTIDMDRGSPIVAKNPAQVHAMTDAPLTDDFEIELIINPFTINPYSVTFDGRASVGVTFETREPEDDKFIVQYRRAGTVGSWITVDIGETLNIQTPGSNKECGPNREYIFVATSTADPAENELSNDEMNHATLSFTVTIPEEKRQAPTATCSTSSATPTPTGSLDTCLIGNWNLDLPVMESLITKKLQELSVNPSNVHVTGTSTLSITSAFLSTMAFSALNIVYDYTAGGFATHTTMAIDGSLSGTIVGTQAPSGSSAGFAWANDYKNAGTVHTVTEVFGLTLPLDFPLTGQYNVSMIVEYACQGNALSMTGYYNGKYVWVHSWTRA</sequence>
<feature type="chain" id="PRO_5015853007" description="CARDB domain-containing protein" evidence="1">
    <location>
        <begin position="23"/>
        <end position="617"/>
    </location>
</feature>
<name>A0A2V1D3K6_9PLEO</name>
<keyword evidence="3" id="KW-1185">Reference proteome</keyword>
<organism evidence="2 3">
    <name type="scientific">Periconia macrospinosa</name>
    <dbReference type="NCBI Taxonomy" id="97972"/>
    <lineage>
        <taxon>Eukaryota</taxon>
        <taxon>Fungi</taxon>
        <taxon>Dikarya</taxon>
        <taxon>Ascomycota</taxon>
        <taxon>Pezizomycotina</taxon>
        <taxon>Dothideomycetes</taxon>
        <taxon>Pleosporomycetidae</taxon>
        <taxon>Pleosporales</taxon>
        <taxon>Massarineae</taxon>
        <taxon>Periconiaceae</taxon>
        <taxon>Periconia</taxon>
    </lineage>
</organism>